<evidence type="ECO:0000313" key="6">
    <source>
        <dbReference type="Proteomes" id="UP000263486"/>
    </source>
</evidence>
<accession>A0ABX9KJQ6</accession>
<gene>
    <name evidence="5" type="primary">raiA</name>
    <name evidence="2" type="synonym">hpf</name>
    <name evidence="5" type="ORF">DYH56_02645</name>
</gene>
<comment type="function">
    <text evidence="2">Required for dimerization of active 70S ribosomes into 100S ribosomes in stationary phase; 100S ribosomes are translationally inactive and sometimes present during exponential growth.</text>
</comment>
<dbReference type="InterPro" id="IPR038416">
    <property type="entry name" value="Ribosom_S30AE_C_sf"/>
</dbReference>
<dbReference type="InterPro" id="IPR032528">
    <property type="entry name" value="Ribosom_S30AE_C"/>
</dbReference>
<dbReference type="Gene3D" id="3.30.160.100">
    <property type="entry name" value="Ribosome hibernation promotion factor-like"/>
    <property type="match status" value="1"/>
</dbReference>
<keyword evidence="6" id="KW-1185">Reference proteome</keyword>
<evidence type="ECO:0000256" key="1">
    <source>
        <dbReference type="ARBA" id="ARBA00022845"/>
    </source>
</evidence>
<comment type="caution">
    <text evidence="5">The sequence shown here is derived from an EMBL/GenBank/DDBJ whole genome shotgun (WGS) entry which is preliminary data.</text>
</comment>
<evidence type="ECO:0000313" key="5">
    <source>
        <dbReference type="EMBL" id="REI42681.1"/>
    </source>
</evidence>
<evidence type="ECO:0000259" key="4">
    <source>
        <dbReference type="Pfam" id="PF16321"/>
    </source>
</evidence>
<evidence type="ECO:0000256" key="3">
    <source>
        <dbReference type="SAM" id="Coils"/>
    </source>
</evidence>
<organism evidence="5 6">
    <name type="scientific">Psychrilyobacter piezotolerans</name>
    <dbReference type="NCBI Taxonomy" id="2293438"/>
    <lineage>
        <taxon>Bacteria</taxon>
        <taxon>Fusobacteriati</taxon>
        <taxon>Fusobacteriota</taxon>
        <taxon>Fusobacteriia</taxon>
        <taxon>Fusobacteriales</taxon>
        <taxon>Fusobacteriaceae</taxon>
        <taxon>Psychrilyobacter</taxon>
    </lineage>
</organism>
<dbReference type="HAMAP" id="MF_00839">
    <property type="entry name" value="HPF"/>
    <property type="match status" value="1"/>
</dbReference>
<comment type="subunit">
    <text evidence="2">Interacts with 100S ribosomes.</text>
</comment>
<dbReference type="InterPro" id="IPR050574">
    <property type="entry name" value="HPF/YfiA_ribosome-assoc"/>
</dbReference>
<keyword evidence="1 2" id="KW-0810">Translation regulation</keyword>
<dbReference type="Pfam" id="PF02482">
    <property type="entry name" value="Ribosomal_S30AE"/>
    <property type="match status" value="1"/>
</dbReference>
<dbReference type="PANTHER" id="PTHR33231">
    <property type="entry name" value="30S RIBOSOMAL PROTEIN"/>
    <property type="match status" value="1"/>
</dbReference>
<name>A0ABX9KJQ6_9FUSO</name>
<comment type="similarity">
    <text evidence="2">Belongs to the HPF/YfiA ribosome-associated protein family. Long HPF subfamily.</text>
</comment>
<proteinExistence type="inferred from homology"/>
<dbReference type="Gene3D" id="3.30.505.50">
    <property type="entry name" value="Sigma 54 modulation/S30EA ribosomal protein, C-terminal domain"/>
    <property type="match status" value="1"/>
</dbReference>
<dbReference type="Pfam" id="PF16321">
    <property type="entry name" value="Ribosom_S30AE_C"/>
    <property type="match status" value="1"/>
</dbReference>
<reference evidence="5 6" key="1">
    <citation type="submission" date="2018-08" db="EMBL/GenBank/DDBJ databases">
        <title>Draft genome sequence of Psychrilyobacter sp. strain SD5 isolated from Black Sea water.</title>
        <authorList>
            <person name="Yadav S."/>
            <person name="Villanueva L."/>
            <person name="Damste J.S.S."/>
        </authorList>
    </citation>
    <scope>NUCLEOTIDE SEQUENCE [LARGE SCALE GENOMIC DNA]</scope>
    <source>
        <strain evidence="5 6">SD5</strain>
    </source>
</reference>
<evidence type="ECO:0000256" key="2">
    <source>
        <dbReference type="HAMAP-Rule" id="MF_00839"/>
    </source>
</evidence>
<feature type="domain" description="Sigma 54 modulation/S30EA ribosomal protein C-terminal" evidence="4">
    <location>
        <begin position="125"/>
        <end position="173"/>
    </location>
</feature>
<dbReference type="InterPro" id="IPR034694">
    <property type="entry name" value="HPF_long/plastid"/>
</dbReference>
<comment type="subcellular location">
    <subcellularLocation>
        <location evidence="2">Cytoplasm</location>
    </subcellularLocation>
</comment>
<dbReference type="EMBL" id="QUAJ01000003">
    <property type="protein sequence ID" value="REI42681.1"/>
    <property type="molecule type" value="Genomic_DNA"/>
</dbReference>
<feature type="coiled-coil region" evidence="3">
    <location>
        <begin position="75"/>
        <end position="102"/>
    </location>
</feature>
<sequence>MRMIISGRHLEVTPGIRAHAEKKIGKIKKYFDQIAEVYITLSAQHVKTGKVHTADVLVYVNGSKIKAKVEDIDLYAAIDEVVDVLEKQLTKHKEKLRDNNHATGLKKFDYNVETGSITREKTSRIIPTRIMAKPMEVGEAILQMETMGKKFYIFMNAETEELNVVYKRRDGDYSHVEAGWE</sequence>
<dbReference type="RefSeq" id="WP_114641304.1">
    <property type="nucleotide sequence ID" value="NZ_JAACIO010000003.1"/>
</dbReference>
<dbReference type="InterPro" id="IPR036567">
    <property type="entry name" value="RHF-like"/>
</dbReference>
<dbReference type="InterPro" id="IPR003489">
    <property type="entry name" value="RHF/RaiA"/>
</dbReference>
<protein>
    <recommendedName>
        <fullName evidence="2">Ribosome hibernation promoting factor</fullName>
        <shortName evidence="2">HPF</shortName>
    </recommendedName>
</protein>
<keyword evidence="2" id="KW-0963">Cytoplasm</keyword>
<dbReference type="SUPFAM" id="SSF69754">
    <property type="entry name" value="Ribosome binding protein Y (YfiA homologue)"/>
    <property type="match status" value="1"/>
</dbReference>
<dbReference type="PANTHER" id="PTHR33231:SF1">
    <property type="entry name" value="30S RIBOSOMAL PROTEIN"/>
    <property type="match status" value="1"/>
</dbReference>
<keyword evidence="3" id="KW-0175">Coiled coil</keyword>
<dbReference type="NCBIfam" id="TIGR00741">
    <property type="entry name" value="yfiA"/>
    <property type="match status" value="1"/>
</dbReference>
<dbReference type="Proteomes" id="UP000263486">
    <property type="component" value="Unassembled WGS sequence"/>
</dbReference>
<dbReference type="CDD" id="cd00552">
    <property type="entry name" value="RaiA"/>
    <property type="match status" value="1"/>
</dbReference>